<feature type="region of interest" description="Disordered" evidence="10">
    <location>
        <begin position="165"/>
        <end position="221"/>
    </location>
</feature>
<dbReference type="GO" id="GO:0030428">
    <property type="term" value="C:cell septum"/>
    <property type="evidence" value="ECO:0007669"/>
    <property type="project" value="TreeGrafter"/>
</dbReference>
<feature type="binding site" evidence="9">
    <location>
        <position position="1123"/>
    </location>
    <ligand>
        <name>Zn(2+)</name>
        <dbReference type="ChEBI" id="CHEBI:29105"/>
    </ligand>
</feature>
<feature type="compositionally biased region" description="Basic and acidic residues" evidence="10">
    <location>
        <begin position="1356"/>
        <end position="1370"/>
    </location>
</feature>
<evidence type="ECO:0000256" key="5">
    <source>
        <dbReference type="ARBA" id="ARBA00022679"/>
    </source>
</evidence>
<dbReference type="GO" id="GO:0006031">
    <property type="term" value="P:chitin biosynthetic process"/>
    <property type="evidence" value="ECO:0007669"/>
    <property type="project" value="TreeGrafter"/>
</dbReference>
<evidence type="ECO:0000256" key="7">
    <source>
        <dbReference type="ARBA" id="ARBA00022989"/>
    </source>
</evidence>
<feature type="compositionally biased region" description="Basic and acidic residues" evidence="10">
    <location>
        <begin position="1468"/>
        <end position="1483"/>
    </location>
</feature>
<dbReference type="EC" id="2.4.1.16" evidence="2"/>
<dbReference type="STRING" id="329885.A0A4U0TQE3"/>
<feature type="compositionally biased region" description="Pro residues" evidence="10">
    <location>
        <begin position="1"/>
        <end position="13"/>
    </location>
</feature>
<feature type="domain" description="Chitin synthase N-terminal" evidence="12">
    <location>
        <begin position="260"/>
        <end position="326"/>
    </location>
</feature>
<dbReference type="OrthoDB" id="26569at2759"/>
<reference evidence="13 14" key="1">
    <citation type="submission" date="2017-03" db="EMBL/GenBank/DDBJ databases">
        <title>Genomes of endolithic fungi from Antarctica.</title>
        <authorList>
            <person name="Coleine C."/>
            <person name="Masonjones S."/>
            <person name="Stajich J.E."/>
        </authorList>
    </citation>
    <scope>NUCLEOTIDE SEQUENCE [LARGE SCALE GENOMIC DNA]</scope>
    <source>
        <strain evidence="13 14">CCFEE 5311</strain>
    </source>
</reference>
<feature type="compositionally biased region" description="Basic and acidic residues" evidence="10">
    <location>
        <begin position="1421"/>
        <end position="1430"/>
    </location>
</feature>
<feature type="transmembrane region" description="Helical" evidence="11">
    <location>
        <begin position="641"/>
        <end position="657"/>
    </location>
</feature>
<feature type="region of interest" description="Disordered" evidence="10">
    <location>
        <begin position="1"/>
        <end position="135"/>
    </location>
</feature>
<dbReference type="InterPro" id="IPR004835">
    <property type="entry name" value="Chitin_synth"/>
</dbReference>
<feature type="transmembrane region" description="Helical" evidence="11">
    <location>
        <begin position="677"/>
        <end position="700"/>
    </location>
</feature>
<evidence type="ECO:0000256" key="9">
    <source>
        <dbReference type="PIRSR" id="PIRSR605301-1"/>
    </source>
</evidence>
<feature type="compositionally biased region" description="Pro residues" evidence="10">
    <location>
        <begin position="1457"/>
        <end position="1466"/>
    </location>
</feature>
<feature type="binding site" evidence="9">
    <location>
        <position position="1219"/>
    </location>
    <ligand>
        <name>Zn(2+)</name>
        <dbReference type="ChEBI" id="CHEBI:29105"/>
    </ligand>
</feature>
<evidence type="ECO:0000256" key="10">
    <source>
        <dbReference type="SAM" id="MobiDB-lite"/>
    </source>
</evidence>
<feature type="compositionally biased region" description="Polar residues" evidence="10">
    <location>
        <begin position="23"/>
        <end position="32"/>
    </location>
</feature>
<feature type="region of interest" description="Disordered" evidence="10">
    <location>
        <begin position="1324"/>
        <end position="1343"/>
    </location>
</feature>
<dbReference type="PANTHER" id="PTHR22914:SF38">
    <property type="entry name" value="CHITIN SYNTHASE 2"/>
    <property type="match status" value="1"/>
</dbReference>
<comment type="caution">
    <text evidence="13">The sequence shown here is derived from an EMBL/GenBank/DDBJ whole genome shotgun (WGS) entry which is preliminary data.</text>
</comment>
<feature type="compositionally biased region" description="Basic and acidic residues" evidence="10">
    <location>
        <begin position="64"/>
        <end position="73"/>
    </location>
</feature>
<organism evidence="13 14">
    <name type="scientific">Friedmanniomyces endolithicus</name>
    <dbReference type="NCBI Taxonomy" id="329885"/>
    <lineage>
        <taxon>Eukaryota</taxon>
        <taxon>Fungi</taxon>
        <taxon>Dikarya</taxon>
        <taxon>Ascomycota</taxon>
        <taxon>Pezizomycotina</taxon>
        <taxon>Dothideomycetes</taxon>
        <taxon>Dothideomycetidae</taxon>
        <taxon>Mycosphaerellales</taxon>
        <taxon>Teratosphaeriaceae</taxon>
        <taxon>Friedmanniomyces</taxon>
    </lineage>
</organism>
<dbReference type="GO" id="GO:0004100">
    <property type="term" value="F:chitin synthase activity"/>
    <property type="evidence" value="ECO:0007669"/>
    <property type="project" value="UniProtKB-EC"/>
</dbReference>
<feature type="binding site" evidence="9">
    <location>
        <position position="1128"/>
    </location>
    <ligand>
        <name>Zn(2+)</name>
        <dbReference type="ChEBI" id="CHEBI:29105"/>
    </ligand>
</feature>
<keyword evidence="9" id="KW-0479">Metal-binding</keyword>
<feature type="region of interest" description="Disordered" evidence="10">
    <location>
        <begin position="1348"/>
        <end position="1530"/>
    </location>
</feature>
<dbReference type="Proteomes" id="UP000310066">
    <property type="component" value="Unassembled WGS sequence"/>
</dbReference>
<evidence type="ECO:0000259" key="12">
    <source>
        <dbReference type="Pfam" id="PF08407"/>
    </source>
</evidence>
<evidence type="ECO:0000313" key="14">
    <source>
        <dbReference type="Proteomes" id="UP000310066"/>
    </source>
</evidence>
<keyword evidence="8 11" id="KW-0472">Membrane</keyword>
<dbReference type="Gene3D" id="1.20.140.30">
    <property type="entry name" value="MOB kinase activator"/>
    <property type="match status" value="1"/>
</dbReference>
<feature type="transmembrane region" description="Helical" evidence="11">
    <location>
        <begin position="794"/>
        <end position="813"/>
    </location>
</feature>
<keyword evidence="7 11" id="KW-1133">Transmembrane helix</keyword>
<comment type="subcellular location">
    <subcellularLocation>
        <location evidence="1">Cell membrane</location>
        <topology evidence="1">Multi-pass membrane protein</topology>
    </subcellularLocation>
</comment>
<keyword evidence="4" id="KW-0328">Glycosyltransferase</keyword>
<accession>A0A4U0TQE3</accession>
<evidence type="ECO:0000256" key="8">
    <source>
        <dbReference type="ARBA" id="ARBA00023136"/>
    </source>
</evidence>
<gene>
    <name evidence="13" type="ORF">B0A54_17445</name>
</gene>
<dbReference type="Pfam" id="PF01644">
    <property type="entry name" value="Chitin_synth_1"/>
    <property type="match status" value="1"/>
</dbReference>
<keyword evidence="9" id="KW-0862">Zinc</keyword>
<name>A0A4U0TQE3_9PEZI</name>
<feature type="compositionally biased region" description="Acidic residues" evidence="10">
    <location>
        <begin position="1433"/>
        <end position="1445"/>
    </location>
</feature>
<dbReference type="CDD" id="cd04190">
    <property type="entry name" value="Chitin_synth_C"/>
    <property type="match status" value="1"/>
</dbReference>
<dbReference type="Pfam" id="PF08407">
    <property type="entry name" value="Chitin_synth_1N"/>
    <property type="match status" value="1"/>
</dbReference>
<keyword evidence="5" id="KW-0808">Transferase</keyword>
<dbReference type="InterPro" id="IPR036703">
    <property type="entry name" value="MOB_kinase_act_sf"/>
</dbReference>
<dbReference type="GO" id="GO:0005886">
    <property type="term" value="C:plasma membrane"/>
    <property type="evidence" value="ECO:0007669"/>
    <property type="project" value="UniProtKB-SubCell"/>
</dbReference>
<evidence type="ECO:0000256" key="6">
    <source>
        <dbReference type="ARBA" id="ARBA00022692"/>
    </source>
</evidence>
<evidence type="ECO:0000256" key="3">
    <source>
        <dbReference type="ARBA" id="ARBA00022475"/>
    </source>
</evidence>
<evidence type="ECO:0000256" key="1">
    <source>
        <dbReference type="ARBA" id="ARBA00004651"/>
    </source>
</evidence>
<feature type="transmembrane region" description="Helical" evidence="11">
    <location>
        <begin position="924"/>
        <end position="945"/>
    </location>
</feature>
<dbReference type="SMART" id="SM01388">
    <property type="entry name" value="Mob1_phocein"/>
    <property type="match status" value="1"/>
</dbReference>
<dbReference type="Pfam" id="PF03637">
    <property type="entry name" value="Mob1_phocein"/>
    <property type="match status" value="1"/>
</dbReference>
<evidence type="ECO:0000256" key="2">
    <source>
        <dbReference type="ARBA" id="ARBA00012543"/>
    </source>
</evidence>
<dbReference type="InterPro" id="IPR005301">
    <property type="entry name" value="MOB_kinase_act_fam"/>
</dbReference>
<proteinExistence type="predicted"/>
<evidence type="ECO:0000313" key="13">
    <source>
        <dbReference type="EMBL" id="TKA24284.1"/>
    </source>
</evidence>
<evidence type="ECO:0000256" key="4">
    <source>
        <dbReference type="ARBA" id="ARBA00022676"/>
    </source>
</evidence>
<dbReference type="InterPro" id="IPR013616">
    <property type="entry name" value="Chitin_synth_N"/>
</dbReference>
<feature type="transmembrane region" description="Helical" evidence="11">
    <location>
        <begin position="720"/>
        <end position="739"/>
    </location>
</feature>
<keyword evidence="6 11" id="KW-0812">Transmembrane</keyword>
<feature type="binding site" evidence="9">
    <location>
        <position position="1224"/>
    </location>
    <ligand>
        <name>Zn(2+)</name>
        <dbReference type="ChEBI" id="CHEBI:29105"/>
    </ligand>
</feature>
<feature type="transmembrane region" description="Helical" evidence="11">
    <location>
        <begin position="957"/>
        <end position="982"/>
    </location>
</feature>
<feature type="region of interest" description="Disordered" evidence="10">
    <location>
        <begin position="1296"/>
        <end position="1315"/>
    </location>
</feature>
<evidence type="ECO:0000256" key="11">
    <source>
        <dbReference type="SAM" id="Phobius"/>
    </source>
</evidence>
<sequence length="1530" mass="168718">MAPPHDYGPPPGYPGDEDATPTAGRNGSTMRLLTNAEDGTYPPTQTSPGHRSPYDLFYGARARLSGDEERPDLSRQPAAGVNDSDISSLLREVESDLSSNPRPSAPRTRTAKVRFKTRDRESTVASAPSQPAFGPGHCAINATTRPKWPHVPVLQASIEPLFAGGRPPSFDVDRDSHTATSIPIDGDEDDVFGPHPAQTLETADSDDNDVQRPALRPHDSFVSDSTLTEDMYDEKAEELYGPAPSGKQERRGAREAQMATKEVRLINGELILECKIPTILYSFLPRRDDVEFTHMRYTAVTCDPDDFVSRGYHLRQNIGFTSRETELLICITMYNENEIDFTRTMHGVMRNISHFCSRAKSRIWGKDGWQKIVVCVISDGRAKVHPRTLDALAAMGCYQSGIAKNLVNQREVTAHVYEYTTQVSLDADLRFKGAEKGIVPCQMIFCLKEKNAKKLNSHRWFFNAFGRALNPNVCILLDVGTRPGDDSLYHLWKAFDRDSSVAGAAGEIKAAKGKWLRNLLNPLVASQNFEYKMSNILDKPLESVFGYITVLPGALSAYRYHALQNDENGHGPLSQYFKGETLHGQDADVFTANMYLAEDRILCWELVAKRNERWVLKYVKAATGETDVPDAVPEFISQRRRWLNGAFFAAVYSLLHFRQIWYTDHSIARKILLHVEFIYQFVSLLFTFFSLGNFYLTFYFVAGSLSDPKLDPFGHNIGLYIFYLLKYVCVLLIMMQFVLSMGNRPQGAKKMFFGSMVAFGIIMAYTTFAALWIVVKQLTTRDDLMLGNNLFTNMIVSCLSTFGLYFLMSFLYLDPWHMFTSSAQYFALLPSYICTLQVYAFCNAHDVTWGTKGDNVINKDLGAAKQTSSSKTGTVELEMPSEQLDIDSGYDEALRNLRDRVEVPTPGTSDAQQQEDYYRAVRTYVVIVWLACNAVLGMVVSEVYSGTHIRDNFYLKFILWSVAGVALFRAVGSGTFMVIGIVHGVAEGKLKYENREKKTGLGGGGRKGKGSVVPSWMSSSGSWVSSKVSTKARDIAEGPELVELADIDSAFPLTEHLAALHAHHTHPASDPSHTIPLSPSLAAALALPPPHTSRDIWLYELARFLIQRTNTIIIALFADDPPCSPATCSEMRASEWQYLCAVHDPPKSCAAIDYCCHTLDWAAGVLSSSKTFPSRLGLGSQGGGGGGGGVGAQGQDKVLQHQLREITNIFRRVYRIYAHAWFQHREMFWRVEGKTGVYGLFRRVCDEYGLIQAENYTIPREAEGEGPMGVAGKGEWRDGEGGQEQQRMQAPFTQILARPGGDAGGGGGDEAGQQRTAEDEVLAAGNTTKRHRHTKSDLGKSITPVIQEEAEEEEEGPHAGGDRESARPVETEDVQPLQKKAEEMRNFAESLPQPGWLAQQHRAVEDHGGAGVGGEGEAVESGEKVVEKTAAEGGEETVADEDDLEGLMGVRRSDTVKPPPPTPAPAEPESHEGEGEAEGKSEEGEQTLPEPGEAGTSVFGAQEEDKAVEVMEPTHSPAADAEEAGKSVAD</sequence>
<dbReference type="EMBL" id="NAJP01000186">
    <property type="protein sequence ID" value="TKA24284.1"/>
    <property type="molecule type" value="Genomic_DNA"/>
</dbReference>
<dbReference type="PANTHER" id="PTHR22914">
    <property type="entry name" value="CHITIN SYNTHASE"/>
    <property type="match status" value="1"/>
</dbReference>
<protein>
    <recommendedName>
        <fullName evidence="2">chitin synthase</fullName>
        <ecNumber evidence="2">2.4.1.16</ecNumber>
    </recommendedName>
</protein>
<feature type="transmembrane region" description="Helical" evidence="11">
    <location>
        <begin position="751"/>
        <end position="774"/>
    </location>
</feature>
<keyword evidence="3" id="KW-1003">Cell membrane</keyword>
<feature type="compositionally biased region" description="Gly residues" evidence="10">
    <location>
        <begin position="1301"/>
        <end position="1310"/>
    </location>
</feature>
<dbReference type="SUPFAM" id="SSF101152">
    <property type="entry name" value="Mob1/phocein"/>
    <property type="match status" value="1"/>
</dbReference>